<feature type="compositionally biased region" description="Polar residues" evidence="1">
    <location>
        <begin position="1059"/>
        <end position="1081"/>
    </location>
</feature>
<evidence type="ECO:0000256" key="1">
    <source>
        <dbReference type="SAM" id="MobiDB-lite"/>
    </source>
</evidence>
<dbReference type="EMBL" id="CP009383">
    <property type="protein sequence ID" value="AIN96639.1"/>
    <property type="molecule type" value="Genomic_DNA"/>
</dbReference>
<reference evidence="3 4" key="1">
    <citation type="journal article" date="2015" name="Sci. Rep.">
        <title>The genome of Leishmania panamensis: insights into genomics of the L. (Viannia) subgenus.</title>
        <authorList>
            <person name="Llanes A."/>
            <person name="Restrepo C.M."/>
            <person name="Vecchio G.D."/>
            <person name="Anguizola F.J."/>
            <person name="Lleonart R."/>
        </authorList>
    </citation>
    <scope>NUCLEOTIDE SEQUENCE [LARGE SCALE GENOMIC DNA]</scope>
    <source>
        <strain evidence="3 4">MHOM/PA/94/PSC-1</strain>
    </source>
</reference>
<feature type="region of interest" description="Disordered" evidence="1">
    <location>
        <begin position="1048"/>
        <end position="1115"/>
    </location>
</feature>
<dbReference type="VEuPathDB" id="TriTrypDB:LPAL13_140011000"/>
<dbReference type="KEGG" id="lpan:LPMP_140580"/>
<dbReference type="OrthoDB" id="265224at2759"/>
<feature type="region of interest" description="Disordered" evidence="1">
    <location>
        <begin position="1187"/>
        <end position="1206"/>
    </location>
</feature>
<feature type="chain" id="PRO_5001839009" evidence="2">
    <location>
        <begin position="20"/>
        <end position="1309"/>
    </location>
</feature>
<feature type="region of interest" description="Disordered" evidence="1">
    <location>
        <begin position="744"/>
        <end position="770"/>
    </location>
</feature>
<dbReference type="VEuPathDB" id="TriTrypDB:LPMP_140580"/>
<dbReference type="Proteomes" id="UP000063063">
    <property type="component" value="Chromosome 14"/>
</dbReference>
<dbReference type="eggNOG" id="ENOG502SHJM">
    <property type="taxonomic scope" value="Eukaryota"/>
</dbReference>
<keyword evidence="4" id="KW-1185">Reference proteome</keyword>
<evidence type="ECO:0000256" key="2">
    <source>
        <dbReference type="SAM" id="SignalP"/>
    </source>
</evidence>
<feature type="compositionally biased region" description="Low complexity" evidence="1">
    <location>
        <begin position="750"/>
        <end position="761"/>
    </location>
</feature>
<sequence length="1309" mass="141817">MVFLRLSRVPALAIGLTLASPTFSDSGSEAETGTAMQWCYVERSSSYSVSYDVLWSHWATIVTPPPGRLTGSKLALVPYFAEAHHDEDLITWRRLQHYAERATAVLFGEQPANSTTPESRRLCALLAVLNDARAWATRQPTTNPLPVLLSDETSVPQRLLFQWFMFLGIQNASSSQCRPSIELSTEIHAIAFAPGWWAELRTCNSLCSLGQWLDLVSQWLTVRALEAALGLLPSTLQWRTGSASAVETHLLFRADADSSWCCSADLCSRAEGIACPTGKEGGFAHLRLSRWMRYRATASRAAAAPLSLPFIEAALPEISKAEAVLVWVLERLMCAVIGSADGSRKLPCGSATAHALLLEPEAHGVVTCRLHLSSPPHKWQCNGSLAPRVGAPSHSLFPWSSSAPPLGRAAQAPVVAALLSWYAVDFEVVFGRLYRVWRLAQRHHFRCLTGSRNDIGAADAAAPHHNDPWRGVVETAMRCCSGDAGGSAQAHEGPALGLLGHCLLLAMWMSLSVVDVDEGVGVASLSPPLARKGTLYYSSRRNVLHVRDWGTALHLRYVASCLSIDEGQVIYDDTEHAGALQNGAQRRREYCGTVVKQTVSIVVSAFARARTAAVATQARARLQAQSNTRLSCCETHDSPGHTTTASRGAGDSAGSGTCRILDIWDDDGAAAEEGAECVLLSWSCAAAEEASESHEGSPGVTLVQHQQSKQRTGDDAPLASNDLLCSSSLQSSWMDYSIEEFADENESTISQSPASHASAPQAKEDQEQSALDPAVVAPLLDLESHLRELLTRSAVSELLRLVGLAERLARHSCEDVEAAAQPRLVSHARSHSVRMEAQQRSWSSSALHVETVQLHEDEQPPQHAAPAYVDVPLPTPPALASTASSRAAHLREDEASVRRTLCGAEHRLRQWLHVRCTHTGALLLLQSQETHRRLHLSQLWALEQEEWQMRWRTVLVPECVLRSLLSEKAAAGVWKTLPQQEEPQQWQQCGCQPQNGRLSYSSQRHQRDQRCSVAAPKIGTPPAAPTAEEARAHQVFLLYGDVEAIDREAPDRSLKRSPPTRTEASHGSPSCQRNQQESQFRLSAPLRSPSLAMWPRHVPRQRHSIKSGASRPASSCATAGAAHSAVPVLSVSLCEAPSSTPARGSTGRCLNELPLNHRRTDARLACITPPSTAMGWGLLTGNGDALVNREPSSGKSGPQRHGGAHCDDAARRRLSAGGSASVAFAETICTAAALECKRADRGSRSTPLGAVPPAFHTAKEKVAPDADHRISAAPPVPRHTTIHSLSAASVPPRRLRKPVVTWLEDVQQH</sequence>
<feature type="region of interest" description="Disordered" evidence="1">
    <location>
        <begin position="633"/>
        <end position="654"/>
    </location>
</feature>
<proteinExistence type="predicted"/>
<organism evidence="3 4">
    <name type="scientific">Leishmania panamensis</name>
    <dbReference type="NCBI Taxonomy" id="5679"/>
    <lineage>
        <taxon>Eukaryota</taxon>
        <taxon>Discoba</taxon>
        <taxon>Euglenozoa</taxon>
        <taxon>Kinetoplastea</taxon>
        <taxon>Metakinetoplastina</taxon>
        <taxon>Trypanosomatida</taxon>
        <taxon>Trypanosomatidae</taxon>
        <taxon>Leishmaniinae</taxon>
        <taxon>Leishmania</taxon>
        <taxon>Leishmania guyanensis species complex</taxon>
    </lineage>
</organism>
<feature type="region of interest" description="Disordered" evidence="1">
    <location>
        <begin position="857"/>
        <end position="881"/>
    </location>
</feature>
<name>A0A088RN67_LEIPA</name>
<keyword evidence="2" id="KW-0732">Signal</keyword>
<evidence type="ECO:0000313" key="3">
    <source>
        <dbReference type="EMBL" id="AIN96639.1"/>
    </source>
</evidence>
<feature type="compositionally biased region" description="Low complexity" evidence="1">
    <location>
        <begin position="642"/>
        <end position="654"/>
    </location>
</feature>
<feature type="region of interest" description="Disordered" evidence="1">
    <location>
        <begin position="690"/>
        <end position="719"/>
    </location>
</feature>
<dbReference type="RefSeq" id="XP_010697292.1">
    <property type="nucleotide sequence ID" value="XM_010698990.1"/>
</dbReference>
<evidence type="ECO:0000313" key="4">
    <source>
        <dbReference type="Proteomes" id="UP000063063"/>
    </source>
</evidence>
<gene>
    <name evidence="3" type="ORF">LPMP_140580</name>
</gene>
<protein>
    <submittedName>
        <fullName evidence="3">Uncharacterized protein</fullName>
    </submittedName>
</protein>
<feature type="signal peptide" evidence="2">
    <location>
        <begin position="1"/>
        <end position="19"/>
    </location>
</feature>
<dbReference type="GeneID" id="22573325"/>
<accession>A0A088RN67</accession>